<dbReference type="Proteomes" id="UP000624404">
    <property type="component" value="Unassembled WGS sequence"/>
</dbReference>
<dbReference type="EMBL" id="CAJHIA010000009">
    <property type="protein sequence ID" value="CAD6443057.1"/>
    <property type="molecule type" value="Genomic_DNA"/>
</dbReference>
<dbReference type="InterPro" id="IPR000073">
    <property type="entry name" value="AB_hydrolase_1"/>
</dbReference>
<protein>
    <submittedName>
        <fullName evidence="2">Db0d3a80-74b1-41e9-887d-dba9a0fba3bb</fullName>
    </submittedName>
</protein>
<accession>A0A8H2ZLA8</accession>
<dbReference type="InterPro" id="IPR029058">
    <property type="entry name" value="AB_hydrolase_fold"/>
</dbReference>
<dbReference type="OrthoDB" id="1263307at2759"/>
<reference evidence="2" key="1">
    <citation type="submission" date="2020-10" db="EMBL/GenBank/DDBJ databases">
        <authorList>
            <person name="Kusch S."/>
        </authorList>
    </citation>
    <scope>NUCLEOTIDE SEQUENCE</scope>
    <source>
        <strain evidence="2">SwB9</strain>
    </source>
</reference>
<dbReference type="Pfam" id="PF12697">
    <property type="entry name" value="Abhydrolase_6"/>
    <property type="match status" value="1"/>
</dbReference>
<dbReference type="PANTHER" id="PTHR37017:SF11">
    <property type="entry name" value="ESTERASE_LIPASE_THIOESTERASE DOMAIN-CONTAINING PROTEIN"/>
    <property type="match status" value="1"/>
</dbReference>
<keyword evidence="3" id="KW-1185">Reference proteome</keyword>
<dbReference type="AlphaFoldDB" id="A0A8H2ZLA8"/>
<evidence type="ECO:0000313" key="3">
    <source>
        <dbReference type="Proteomes" id="UP000624404"/>
    </source>
</evidence>
<evidence type="ECO:0000313" key="2">
    <source>
        <dbReference type="EMBL" id="CAD6443057.1"/>
    </source>
</evidence>
<name>A0A8H2ZLA8_9HELO</name>
<organism evidence="2 3">
    <name type="scientific">Sclerotinia trifoliorum</name>
    <dbReference type="NCBI Taxonomy" id="28548"/>
    <lineage>
        <taxon>Eukaryota</taxon>
        <taxon>Fungi</taxon>
        <taxon>Dikarya</taxon>
        <taxon>Ascomycota</taxon>
        <taxon>Pezizomycotina</taxon>
        <taxon>Leotiomycetes</taxon>
        <taxon>Helotiales</taxon>
        <taxon>Sclerotiniaceae</taxon>
        <taxon>Sclerotinia</taxon>
    </lineage>
</organism>
<gene>
    <name evidence="2" type="ORF">SCLTRI_LOCUS2849</name>
</gene>
<evidence type="ECO:0000259" key="1">
    <source>
        <dbReference type="Pfam" id="PF12697"/>
    </source>
</evidence>
<dbReference type="SUPFAM" id="SSF53474">
    <property type="entry name" value="alpha/beta-Hydrolases"/>
    <property type="match status" value="1"/>
</dbReference>
<dbReference type="PANTHER" id="PTHR37017">
    <property type="entry name" value="AB HYDROLASE-1 DOMAIN-CONTAINING PROTEIN-RELATED"/>
    <property type="match status" value="1"/>
</dbReference>
<feature type="domain" description="AB hydrolase-1" evidence="1">
    <location>
        <begin position="10"/>
        <end position="251"/>
    </location>
</feature>
<proteinExistence type="predicted"/>
<comment type="caution">
    <text evidence="2">The sequence shown here is derived from an EMBL/GenBank/DDBJ whole genome shotgun (WGS) entry which is preliminary data.</text>
</comment>
<dbReference type="Gene3D" id="3.40.50.1820">
    <property type="entry name" value="alpha/beta hydrolase"/>
    <property type="match status" value="1"/>
</dbReference>
<dbReference type="InterPro" id="IPR052897">
    <property type="entry name" value="Sec-Metab_Biosynth_Hydrolase"/>
</dbReference>
<sequence>MGSILKKPEFVLVPGAWHGPECFKPTADILKAKGYKVHGINLKSVGASPPLDDFQPDVEIIRNKVDSLLATSTPVIMVYHSYGGTVGSEALANYLNTLPTSTNPSCPSSPPGLIRRLFYIASFCLPKSTSLKTFLGDGPDWYVFSPDHKTVTCSAPYEIFYNDIEKMEAKKYVDALKEHSLNVFTSPVTAEPWRFIPSTYVVCEDDKAIPLKAQLGLIKQAQDIAAGSFDTIERTTSGHSPFISQPEWLAEKLIKAAETSV</sequence>